<evidence type="ECO:0000256" key="2">
    <source>
        <dbReference type="ARBA" id="ARBA00023130"/>
    </source>
</evidence>
<dbReference type="HOGENOM" id="CLU_077975_5_1_1"/>
<dbReference type="InterPro" id="IPR007110">
    <property type="entry name" value="Ig-like_dom"/>
</dbReference>
<dbReference type="AlphaFoldDB" id="U3KKA6"/>
<evidence type="ECO:0000313" key="6">
    <source>
        <dbReference type="Proteomes" id="UP000016665"/>
    </source>
</evidence>
<dbReference type="GO" id="GO:0019814">
    <property type="term" value="C:immunoglobulin complex"/>
    <property type="evidence" value="ECO:0007669"/>
    <property type="project" value="UniProtKB-KW"/>
</dbReference>
<dbReference type="STRING" id="59894.ENSFALP00000015460"/>
<proteinExistence type="predicted"/>
<dbReference type="InterPro" id="IPR050199">
    <property type="entry name" value="IgHV"/>
</dbReference>
<feature type="domain" description="Ig-like" evidence="4">
    <location>
        <begin position="1"/>
        <end position="90"/>
    </location>
</feature>
<name>U3KKA6_FICAL</name>
<reference evidence="5" key="2">
    <citation type="submission" date="2025-09" db="UniProtKB">
        <authorList>
            <consortium name="Ensembl"/>
        </authorList>
    </citation>
    <scope>IDENTIFICATION</scope>
</reference>
<dbReference type="InterPro" id="IPR036179">
    <property type="entry name" value="Ig-like_dom_sf"/>
</dbReference>
<dbReference type="SMART" id="SM00406">
    <property type="entry name" value="IGv"/>
    <property type="match status" value="1"/>
</dbReference>
<keyword evidence="3" id="KW-1280">Immunoglobulin</keyword>
<evidence type="ECO:0000259" key="4">
    <source>
        <dbReference type="PROSITE" id="PS50835"/>
    </source>
</evidence>
<sequence>SGGDLQPPGTSIALVCRGSGFDFGNHGMFWIRQRPGKGLEYVAQITNTGGNTYYAPSVRGRISISRDNGQSSVTLTMNSLKDEDSGAYFCARCFTSGCYVWQVGYASVGAAHGTDVVAPSPLCRIPKYPQILTFYPQIPALALKSLLFSPNSSSPAPTFHCPPKFDAFDPNLPRTLIGRADVELMPGEAVRCRIWGRAGAFAKILEFLYF</sequence>
<keyword evidence="6" id="KW-1185">Reference proteome</keyword>
<reference evidence="5" key="1">
    <citation type="submission" date="2025-08" db="UniProtKB">
        <authorList>
            <consortium name="Ensembl"/>
        </authorList>
    </citation>
    <scope>IDENTIFICATION</scope>
</reference>
<keyword evidence="1" id="KW-0391">Immunity</keyword>
<evidence type="ECO:0000256" key="1">
    <source>
        <dbReference type="ARBA" id="ARBA00022859"/>
    </source>
</evidence>
<dbReference type="Ensembl" id="ENSFALT00000015525.2">
    <property type="protein sequence ID" value="ENSFALP00000015460.2"/>
    <property type="gene ID" value="ENSFALG00000014845.2"/>
</dbReference>
<dbReference type="Gene3D" id="2.60.40.10">
    <property type="entry name" value="Immunoglobulins"/>
    <property type="match status" value="1"/>
</dbReference>
<dbReference type="PANTHER" id="PTHR23266">
    <property type="entry name" value="IMMUNOGLOBULIN HEAVY CHAIN"/>
    <property type="match status" value="1"/>
</dbReference>
<accession>U3KKA6</accession>
<organism evidence="5 6">
    <name type="scientific">Ficedula albicollis</name>
    <name type="common">Collared flycatcher</name>
    <name type="synonym">Muscicapa albicollis</name>
    <dbReference type="NCBI Taxonomy" id="59894"/>
    <lineage>
        <taxon>Eukaryota</taxon>
        <taxon>Metazoa</taxon>
        <taxon>Chordata</taxon>
        <taxon>Craniata</taxon>
        <taxon>Vertebrata</taxon>
        <taxon>Euteleostomi</taxon>
        <taxon>Archelosauria</taxon>
        <taxon>Archosauria</taxon>
        <taxon>Dinosauria</taxon>
        <taxon>Saurischia</taxon>
        <taxon>Theropoda</taxon>
        <taxon>Coelurosauria</taxon>
        <taxon>Aves</taxon>
        <taxon>Neognathae</taxon>
        <taxon>Neoaves</taxon>
        <taxon>Telluraves</taxon>
        <taxon>Australaves</taxon>
        <taxon>Passeriformes</taxon>
        <taxon>Muscicapidae</taxon>
        <taxon>Ficedula</taxon>
    </lineage>
</organism>
<evidence type="ECO:0000313" key="5">
    <source>
        <dbReference type="Ensembl" id="ENSFALP00000015460.2"/>
    </source>
</evidence>
<dbReference type="SUPFAM" id="SSF48726">
    <property type="entry name" value="Immunoglobulin"/>
    <property type="match status" value="1"/>
</dbReference>
<dbReference type="GO" id="GO:0005576">
    <property type="term" value="C:extracellular region"/>
    <property type="evidence" value="ECO:0007669"/>
    <property type="project" value="UniProtKB-ARBA"/>
</dbReference>
<dbReference type="GeneTree" id="ENSGT01050000244936"/>
<dbReference type="Pfam" id="PF07686">
    <property type="entry name" value="V-set"/>
    <property type="match status" value="1"/>
</dbReference>
<dbReference type="InterPro" id="IPR013106">
    <property type="entry name" value="Ig_V-set"/>
</dbReference>
<dbReference type="FunFam" id="2.60.40.10:FF:002198">
    <property type="entry name" value="Immunoglobulin heavy variable 5-2"/>
    <property type="match status" value="1"/>
</dbReference>
<dbReference type="InterPro" id="IPR013783">
    <property type="entry name" value="Ig-like_fold"/>
</dbReference>
<dbReference type="eggNOG" id="ENOG502S5S3">
    <property type="taxonomic scope" value="Eukaryota"/>
</dbReference>
<dbReference type="PROSITE" id="PS50835">
    <property type="entry name" value="IG_LIKE"/>
    <property type="match status" value="1"/>
</dbReference>
<dbReference type="Proteomes" id="UP000016665">
    <property type="component" value="Unplaced"/>
</dbReference>
<protein>
    <recommendedName>
        <fullName evidence="4">Ig-like domain-containing protein</fullName>
    </recommendedName>
</protein>
<dbReference type="GO" id="GO:0002250">
    <property type="term" value="P:adaptive immune response"/>
    <property type="evidence" value="ECO:0007669"/>
    <property type="project" value="UniProtKB-KW"/>
</dbReference>
<keyword evidence="2" id="KW-1064">Adaptive immunity</keyword>
<evidence type="ECO:0000256" key="3">
    <source>
        <dbReference type="ARBA" id="ARBA00043265"/>
    </source>
</evidence>